<comment type="caution">
    <text evidence="2">The sequence shown here is derived from an EMBL/GenBank/DDBJ whole genome shotgun (WGS) entry which is preliminary data.</text>
</comment>
<keyword evidence="1" id="KW-1133">Transmembrane helix</keyword>
<feature type="transmembrane region" description="Helical" evidence="1">
    <location>
        <begin position="37"/>
        <end position="60"/>
    </location>
</feature>
<protein>
    <submittedName>
        <fullName evidence="2">Uncharacterized protein</fullName>
    </submittedName>
</protein>
<keyword evidence="3" id="KW-1185">Reference proteome</keyword>
<organism evidence="2 3">
    <name type="scientific">Lysinibacillus piscis</name>
    <dbReference type="NCBI Taxonomy" id="2518931"/>
    <lineage>
        <taxon>Bacteria</taxon>
        <taxon>Bacillati</taxon>
        <taxon>Bacillota</taxon>
        <taxon>Bacilli</taxon>
        <taxon>Bacillales</taxon>
        <taxon>Bacillaceae</taxon>
        <taxon>Lysinibacillus</taxon>
    </lineage>
</organism>
<dbReference type="RefSeq" id="WP_264988629.1">
    <property type="nucleotide sequence ID" value="NZ_BRZA01000002.1"/>
</dbReference>
<feature type="transmembrane region" description="Helical" evidence="1">
    <location>
        <begin position="111"/>
        <end position="129"/>
    </location>
</feature>
<proteinExistence type="predicted"/>
<keyword evidence="1" id="KW-0812">Transmembrane</keyword>
<reference evidence="2" key="1">
    <citation type="submission" date="2022-08" db="EMBL/GenBank/DDBJ databases">
        <title>Draft genome sequence of Lysinibacillus sp. strain KH24.</title>
        <authorList>
            <person name="Kanbe H."/>
            <person name="Itoh H."/>
        </authorList>
    </citation>
    <scope>NUCLEOTIDE SEQUENCE</scope>
    <source>
        <strain evidence="2">KH24</strain>
    </source>
</reference>
<name>A0ABQ5NKI3_9BACI</name>
<evidence type="ECO:0000256" key="1">
    <source>
        <dbReference type="SAM" id="Phobius"/>
    </source>
</evidence>
<dbReference type="Proteomes" id="UP001065593">
    <property type="component" value="Unassembled WGS sequence"/>
</dbReference>
<dbReference type="EMBL" id="BRZA01000002">
    <property type="protein sequence ID" value="GLC88876.1"/>
    <property type="molecule type" value="Genomic_DNA"/>
</dbReference>
<gene>
    <name evidence="2" type="ORF">LYSBPC_20030</name>
</gene>
<feature type="transmembrane region" description="Helical" evidence="1">
    <location>
        <begin position="81"/>
        <end position="105"/>
    </location>
</feature>
<sequence>MDSIRKAIDTMYSQQTFSAEQQQKTWQKINRPQQNKIIAPVTLAATVLSCLVLAFILFPVMDSTSTAPTVYAEKSGRERDFSVLLRPWMLTGMISAILLIGFMIVAVIKKWWWRVLLCVIVVIAIADNINDRIGYRYYVTTEADMEMALRDGIWPIGRIEGLHFYETMTLQQYRFSYLKTSDYGPIIAILMHDGRGYKIETAQMTSDETLLSAIYIRDIQTLLIPLKEHANVQKLILQNDHERIEQLVDSPLTAIPTTYQSWTIYGVDAQGNETLLYKPERIWTYDG</sequence>
<accession>A0ABQ5NKI3</accession>
<keyword evidence="1" id="KW-0472">Membrane</keyword>
<evidence type="ECO:0000313" key="2">
    <source>
        <dbReference type="EMBL" id="GLC88876.1"/>
    </source>
</evidence>
<evidence type="ECO:0000313" key="3">
    <source>
        <dbReference type="Proteomes" id="UP001065593"/>
    </source>
</evidence>